<sequence>MVSPQDDDLKVFHINLPATTQDIASLELGAAVYLNGVIYTAREGVYKKVLDEGREPPVELRGLSNVNFHCSPAAAPDGKGGYNVGAVTATASFRFSKWIPKWMEQTGCRIFIGKGGMPADDYKRVLAPGGAVYLTTVGYGTGALLGRGIKRVRDVFWLDELGIAQAMWMFEVENFGPFIVESDLEGNSLFAQHAEVINAGIEKLYAGLKPPALHRYGETDDRKNEVM</sequence>
<keyword evidence="2 4" id="KW-0456">Lyase</keyword>
<dbReference type="EC" id="4.2.1.32" evidence="4"/>
<comment type="similarity">
    <text evidence="1">Belongs to the class-I fumarase family.</text>
</comment>
<evidence type="ECO:0000256" key="1">
    <source>
        <dbReference type="ARBA" id="ARBA00008876"/>
    </source>
</evidence>
<dbReference type="RefSeq" id="WP_211947609.1">
    <property type="nucleotide sequence ID" value="NZ_CAJPUY010000008.1"/>
</dbReference>
<accession>A0A916N3S8</accession>
<dbReference type="EMBL" id="CAJPUY010000008">
    <property type="protein sequence ID" value="CAG2142376.1"/>
    <property type="molecule type" value="Genomic_DNA"/>
</dbReference>
<evidence type="ECO:0000313" key="5">
    <source>
        <dbReference type="Proteomes" id="UP000672934"/>
    </source>
</evidence>
<evidence type="ECO:0000259" key="3">
    <source>
        <dbReference type="Pfam" id="PF05683"/>
    </source>
</evidence>
<evidence type="ECO:0000256" key="2">
    <source>
        <dbReference type="ARBA" id="ARBA00023239"/>
    </source>
</evidence>
<dbReference type="PANTHER" id="PTHR43351:SF2">
    <property type="entry name" value="L(+)-TARTRATE DEHYDRATASE SUBUNIT BETA-RELATED"/>
    <property type="match status" value="1"/>
</dbReference>
<dbReference type="Proteomes" id="UP000672934">
    <property type="component" value="Unassembled WGS sequence"/>
</dbReference>
<dbReference type="Gene3D" id="3.20.130.10">
    <property type="entry name" value="Fe-S hydro-lyase, tartrate dehydratase beta-type, catalytic domain"/>
    <property type="match status" value="1"/>
</dbReference>
<dbReference type="SUPFAM" id="SSF117457">
    <property type="entry name" value="FumA C-terminal domain-like"/>
    <property type="match status" value="1"/>
</dbReference>
<dbReference type="PANTHER" id="PTHR43351">
    <property type="entry name" value="L(+)-TARTRATE DEHYDRATASE SUBUNIT BETA"/>
    <property type="match status" value="1"/>
</dbReference>
<dbReference type="InterPro" id="IPR004647">
    <property type="entry name" value="Fe-S_hydro-lyase_TtdB-typ_cat"/>
</dbReference>
<organism evidence="4 5">
    <name type="scientific">Cupriavidus yeoncheonensis</name>
    <dbReference type="NCBI Taxonomy" id="1462994"/>
    <lineage>
        <taxon>Bacteria</taxon>
        <taxon>Pseudomonadati</taxon>
        <taxon>Pseudomonadota</taxon>
        <taxon>Betaproteobacteria</taxon>
        <taxon>Burkholderiales</taxon>
        <taxon>Burkholderiaceae</taxon>
        <taxon>Cupriavidus</taxon>
    </lineage>
</organism>
<gene>
    <name evidence="4" type="primary">ttdB</name>
    <name evidence="4" type="ORF">LMG31506_02666</name>
</gene>
<feature type="domain" description="Fe-S hydro-lyase tartrate dehydratase beta-type catalytic" evidence="3">
    <location>
        <begin position="10"/>
        <end position="192"/>
    </location>
</feature>
<proteinExistence type="inferred from homology"/>
<dbReference type="AlphaFoldDB" id="A0A916N3S8"/>
<reference evidence="4" key="1">
    <citation type="submission" date="2021-03" db="EMBL/GenBank/DDBJ databases">
        <authorList>
            <person name="Peeters C."/>
        </authorList>
    </citation>
    <scope>NUCLEOTIDE SEQUENCE</scope>
    <source>
        <strain evidence="4">LMG 31506</strain>
    </source>
</reference>
<keyword evidence="5" id="KW-1185">Reference proteome</keyword>
<dbReference type="Pfam" id="PF05683">
    <property type="entry name" value="Fumerase_C"/>
    <property type="match status" value="1"/>
</dbReference>
<comment type="caution">
    <text evidence="4">The sequence shown here is derived from an EMBL/GenBank/DDBJ whole genome shotgun (WGS) entry which is preliminary data.</text>
</comment>
<protein>
    <submittedName>
        <fullName evidence="4">L(+)-tartrate dehydratase subunit beta</fullName>
        <ecNumber evidence="4">4.2.1.32</ecNumber>
    </submittedName>
</protein>
<evidence type="ECO:0000313" key="4">
    <source>
        <dbReference type="EMBL" id="CAG2142376.1"/>
    </source>
</evidence>
<dbReference type="GO" id="GO:0008730">
    <property type="term" value="F:L(+)-tartrate dehydratase activity"/>
    <property type="evidence" value="ECO:0007669"/>
    <property type="project" value="UniProtKB-EC"/>
</dbReference>
<dbReference type="InterPro" id="IPR036660">
    <property type="entry name" value="Fe-S_hydroAse_TtdB_cat_sf"/>
</dbReference>
<name>A0A916N3S8_9BURK</name>